<gene>
    <name evidence="1" type="ORF">NEOLEDRAFT_1152571</name>
</gene>
<sequence>MWMVLKILRGLIRNNVPGMEGTVEFFMGFDKLNMEGGVDFLSSMMVAAVSFRIRAVTQKNTFNGARFDLWVVVLLDENESMATNFAKMREIWFAPIICLKWGHEMQKRPSDGPVQHGHYELRRMAP</sequence>
<organism evidence="1 2">
    <name type="scientific">Neolentinus lepideus HHB14362 ss-1</name>
    <dbReference type="NCBI Taxonomy" id="1314782"/>
    <lineage>
        <taxon>Eukaryota</taxon>
        <taxon>Fungi</taxon>
        <taxon>Dikarya</taxon>
        <taxon>Basidiomycota</taxon>
        <taxon>Agaricomycotina</taxon>
        <taxon>Agaricomycetes</taxon>
        <taxon>Gloeophyllales</taxon>
        <taxon>Gloeophyllaceae</taxon>
        <taxon>Neolentinus</taxon>
    </lineage>
</organism>
<evidence type="ECO:0000313" key="1">
    <source>
        <dbReference type="EMBL" id="KZT18529.1"/>
    </source>
</evidence>
<dbReference type="InParanoid" id="A0A165MMG1"/>
<accession>A0A165MMG1</accession>
<dbReference type="AlphaFoldDB" id="A0A165MMG1"/>
<evidence type="ECO:0000313" key="2">
    <source>
        <dbReference type="Proteomes" id="UP000076761"/>
    </source>
</evidence>
<proteinExistence type="predicted"/>
<dbReference type="EMBL" id="KV425675">
    <property type="protein sequence ID" value="KZT18529.1"/>
    <property type="molecule type" value="Genomic_DNA"/>
</dbReference>
<reference evidence="1 2" key="1">
    <citation type="journal article" date="2016" name="Mol. Biol. Evol.">
        <title>Comparative Genomics of Early-Diverging Mushroom-Forming Fungi Provides Insights into the Origins of Lignocellulose Decay Capabilities.</title>
        <authorList>
            <person name="Nagy L.G."/>
            <person name="Riley R."/>
            <person name="Tritt A."/>
            <person name="Adam C."/>
            <person name="Daum C."/>
            <person name="Floudas D."/>
            <person name="Sun H."/>
            <person name="Yadav J.S."/>
            <person name="Pangilinan J."/>
            <person name="Larsson K.H."/>
            <person name="Matsuura K."/>
            <person name="Barry K."/>
            <person name="Labutti K."/>
            <person name="Kuo R."/>
            <person name="Ohm R.A."/>
            <person name="Bhattacharya S.S."/>
            <person name="Shirouzu T."/>
            <person name="Yoshinaga Y."/>
            <person name="Martin F.M."/>
            <person name="Grigoriev I.V."/>
            <person name="Hibbett D.S."/>
        </authorList>
    </citation>
    <scope>NUCLEOTIDE SEQUENCE [LARGE SCALE GENOMIC DNA]</scope>
    <source>
        <strain evidence="1 2">HHB14362 ss-1</strain>
    </source>
</reference>
<dbReference type="Proteomes" id="UP000076761">
    <property type="component" value="Unassembled WGS sequence"/>
</dbReference>
<keyword evidence="2" id="KW-1185">Reference proteome</keyword>
<protein>
    <submittedName>
        <fullName evidence="1">Uncharacterized protein</fullName>
    </submittedName>
</protein>
<name>A0A165MMG1_9AGAM</name>